<proteinExistence type="predicted"/>
<keyword evidence="1" id="KW-0472">Membrane</keyword>
<organism evidence="2 3">
    <name type="scientific">Puccinia coronata f. sp. avenae</name>
    <dbReference type="NCBI Taxonomy" id="200324"/>
    <lineage>
        <taxon>Eukaryota</taxon>
        <taxon>Fungi</taxon>
        <taxon>Dikarya</taxon>
        <taxon>Basidiomycota</taxon>
        <taxon>Pucciniomycotina</taxon>
        <taxon>Pucciniomycetes</taxon>
        <taxon>Pucciniales</taxon>
        <taxon>Pucciniaceae</taxon>
        <taxon>Puccinia</taxon>
    </lineage>
</organism>
<dbReference type="AlphaFoldDB" id="A0A2N5VAR7"/>
<keyword evidence="1" id="KW-1133">Transmembrane helix</keyword>
<evidence type="ECO:0000313" key="2">
    <source>
        <dbReference type="EMBL" id="PLW47065.1"/>
    </source>
</evidence>
<dbReference type="EMBL" id="PGCI01000034">
    <property type="protein sequence ID" value="PLW47065.1"/>
    <property type="molecule type" value="Genomic_DNA"/>
</dbReference>
<reference evidence="2 3" key="1">
    <citation type="submission" date="2017-11" db="EMBL/GenBank/DDBJ databases">
        <title>De novo assembly and phasing of dikaryotic genomes from two isolates of Puccinia coronata f. sp. avenae, the causal agent of oat crown rust.</title>
        <authorList>
            <person name="Miller M.E."/>
            <person name="Zhang Y."/>
            <person name="Omidvar V."/>
            <person name="Sperschneider J."/>
            <person name="Schwessinger B."/>
            <person name="Raley C."/>
            <person name="Palmer J.M."/>
            <person name="Garnica D."/>
            <person name="Upadhyaya N."/>
            <person name="Rathjen J."/>
            <person name="Taylor J.M."/>
            <person name="Park R.F."/>
            <person name="Dodds P.N."/>
            <person name="Hirsch C.D."/>
            <person name="Kianian S.F."/>
            <person name="Figueroa M."/>
        </authorList>
    </citation>
    <scope>NUCLEOTIDE SEQUENCE [LARGE SCALE GENOMIC DNA]</scope>
    <source>
        <strain evidence="2">12SD80</strain>
    </source>
</reference>
<dbReference type="Proteomes" id="UP000235392">
    <property type="component" value="Unassembled WGS sequence"/>
</dbReference>
<evidence type="ECO:0000313" key="3">
    <source>
        <dbReference type="Proteomes" id="UP000235392"/>
    </source>
</evidence>
<comment type="caution">
    <text evidence="2">The sequence shown here is derived from an EMBL/GenBank/DDBJ whole genome shotgun (WGS) entry which is preliminary data.</text>
</comment>
<feature type="non-terminal residue" evidence="2">
    <location>
        <position position="1"/>
    </location>
</feature>
<evidence type="ECO:0000256" key="1">
    <source>
        <dbReference type="SAM" id="Phobius"/>
    </source>
</evidence>
<protein>
    <submittedName>
        <fullName evidence="2">Uncharacterized protein</fullName>
    </submittedName>
</protein>
<gene>
    <name evidence="2" type="ORF">PCASD_03958</name>
</gene>
<feature type="transmembrane region" description="Helical" evidence="1">
    <location>
        <begin position="129"/>
        <end position="150"/>
    </location>
</feature>
<name>A0A2N5VAR7_9BASI</name>
<sequence length="160" mass="17541">IPAPILNSGSDLGSPALAAGSAFHQLRVEQAKHRRRTRITTRLNDRNTTIEQESAAIIKVLPCYRPTGPHQEFLLATLVLCPDQLLIDVTRQRIDQLYNSATGANCSLRTSQAIASTPSPSRLVSLDRLFVLGLGLPVTLKLVVLARFLLIDCPDPKRKP</sequence>
<accession>A0A2N5VAR7</accession>
<keyword evidence="1" id="KW-0812">Transmembrane</keyword>